<feature type="region of interest" description="Disordered" evidence="1">
    <location>
        <begin position="1"/>
        <end position="94"/>
    </location>
</feature>
<feature type="region of interest" description="Disordered" evidence="1">
    <location>
        <begin position="394"/>
        <end position="446"/>
    </location>
</feature>
<feature type="region of interest" description="Disordered" evidence="1">
    <location>
        <begin position="218"/>
        <end position="263"/>
    </location>
</feature>
<feature type="compositionally biased region" description="Low complexity" evidence="1">
    <location>
        <begin position="75"/>
        <end position="86"/>
    </location>
</feature>
<feature type="compositionally biased region" description="Basic and acidic residues" evidence="1">
    <location>
        <begin position="253"/>
        <end position="263"/>
    </location>
</feature>
<evidence type="ECO:0000313" key="2">
    <source>
        <dbReference type="EMBL" id="KAE8250414.1"/>
    </source>
</evidence>
<organism evidence="2 3">
    <name type="scientific">Tilletia indica</name>
    <dbReference type="NCBI Taxonomy" id="43049"/>
    <lineage>
        <taxon>Eukaryota</taxon>
        <taxon>Fungi</taxon>
        <taxon>Dikarya</taxon>
        <taxon>Basidiomycota</taxon>
        <taxon>Ustilaginomycotina</taxon>
        <taxon>Exobasidiomycetes</taxon>
        <taxon>Tilletiales</taxon>
        <taxon>Tilletiaceae</taxon>
        <taxon>Tilletia</taxon>
    </lineage>
</organism>
<feature type="region of interest" description="Disordered" evidence="1">
    <location>
        <begin position="459"/>
        <end position="597"/>
    </location>
</feature>
<evidence type="ECO:0000256" key="1">
    <source>
        <dbReference type="SAM" id="MobiDB-lite"/>
    </source>
</evidence>
<reference evidence="2" key="1">
    <citation type="submission" date="2016-04" db="EMBL/GenBank/DDBJ databases">
        <authorList>
            <person name="Nguyen H.D."/>
            <person name="Samba Siva P."/>
            <person name="Cullis J."/>
            <person name="Levesque C.A."/>
            <person name="Hambleton S."/>
        </authorList>
    </citation>
    <scope>NUCLEOTIDE SEQUENCE</scope>
    <source>
        <strain evidence="2">DAOMC 236416</strain>
    </source>
</reference>
<feature type="compositionally biased region" description="Polar residues" evidence="1">
    <location>
        <begin position="671"/>
        <end position="681"/>
    </location>
</feature>
<feature type="compositionally biased region" description="Low complexity" evidence="1">
    <location>
        <begin position="27"/>
        <end position="45"/>
    </location>
</feature>
<feature type="compositionally biased region" description="Basic and acidic residues" evidence="1">
    <location>
        <begin position="46"/>
        <end position="56"/>
    </location>
</feature>
<feature type="compositionally biased region" description="Basic residues" evidence="1">
    <location>
        <begin position="661"/>
        <end position="670"/>
    </location>
</feature>
<sequence>MSQRPGPPQASPFLTPFQFSSSSMLLPSRTPSSRDSPRPSSQQSYRRYESGHRDSRQPQTPTSFSEGRAFRGRTSSSSDAGSIAPSEPAWSECGSTAMAEAMAEQAAADDAAMDAMDAAEHHRLARLGRSRDVTPSLIHMPGPSPDPFQQYRYTQLLAGNPQSNLGIEQLRQHPYGQGLLQQPGVVNIHTLSHEQLRQHSYVQELLQLVAVLSSQVNSGQSISPNNQRSSTTQLSEGENVKTNRPSTSGTRLPGRDTIEEKASLNPHLDREEMFWYRGDATARYSSNTFNLPLREIILQKGALPMDKKRYDAMRDDGKYRCTKYLRNLPDKPSQYKYKTFEYFNDKYPDVWTRLAVDFASEWVELSYCSANWKSVALLGYVLRTAKWENSLSTRYAETEQDEDATGEPTTLPRSGEDSFTGNAARSSSSTTTIPNPPRNQQRDDYNASSLFNLLRRSRARATEAGSTALPPQATEGTSTSQAQTSEGMTGNASGQPASSDIHPIQTDDDNNPSRNNRGSNDEEGGQPEELPEESRDTGRGAIAANDAVGNPTQTFSNPVTHPITPTESAGSTAPRGGAVTADPVAPPVAPIRQPTAATADDASLKKLTREALILLLSARTPITDSRAVKATILGEVQAQHAQQAFTQNDVDIAETEASAKRTTKRSRPANRQRNPSGITSTPPDHQPPPHQHPGAPSTTTAAS</sequence>
<keyword evidence="3" id="KW-1185">Reference proteome</keyword>
<protein>
    <submittedName>
        <fullName evidence="2">Uncharacterized protein</fullName>
    </submittedName>
</protein>
<gene>
    <name evidence="2" type="ORF">A4X13_0g4736</name>
</gene>
<evidence type="ECO:0000313" key="3">
    <source>
        <dbReference type="Proteomes" id="UP000077521"/>
    </source>
</evidence>
<proteinExistence type="predicted"/>
<dbReference type="EMBL" id="LWDF02000326">
    <property type="protein sequence ID" value="KAE8250414.1"/>
    <property type="molecule type" value="Genomic_DNA"/>
</dbReference>
<feature type="compositionally biased region" description="Polar residues" evidence="1">
    <location>
        <begin position="219"/>
        <end position="250"/>
    </location>
</feature>
<feature type="compositionally biased region" description="Polar residues" evidence="1">
    <location>
        <begin position="550"/>
        <end position="571"/>
    </location>
</feature>
<feature type="region of interest" description="Disordered" evidence="1">
    <location>
        <begin position="647"/>
        <end position="703"/>
    </location>
</feature>
<name>A0A8T8SWG5_9BASI</name>
<dbReference type="Proteomes" id="UP000077521">
    <property type="component" value="Unassembled WGS sequence"/>
</dbReference>
<reference evidence="2" key="2">
    <citation type="journal article" date="2019" name="IMA Fungus">
        <title>Genome sequencing and comparison of five Tilletia species to identify candidate genes for the detection of regulated species infecting wheat.</title>
        <authorList>
            <person name="Nguyen H.D.T."/>
            <person name="Sultana T."/>
            <person name="Kesanakurti P."/>
            <person name="Hambleton S."/>
        </authorList>
    </citation>
    <scope>NUCLEOTIDE SEQUENCE</scope>
    <source>
        <strain evidence="2">DAOMC 236416</strain>
    </source>
</reference>
<accession>A0A8T8SWG5</accession>
<feature type="compositionally biased region" description="Polar residues" evidence="1">
    <location>
        <begin position="474"/>
        <end position="498"/>
    </location>
</feature>
<feature type="compositionally biased region" description="Acidic residues" evidence="1">
    <location>
        <begin position="521"/>
        <end position="531"/>
    </location>
</feature>
<dbReference type="AlphaFoldDB" id="A0A8T8SWG5"/>
<feature type="compositionally biased region" description="Pro residues" evidence="1">
    <location>
        <begin position="1"/>
        <end position="10"/>
    </location>
</feature>
<comment type="caution">
    <text evidence="2">The sequence shown here is derived from an EMBL/GenBank/DDBJ whole genome shotgun (WGS) entry which is preliminary data.</text>
</comment>
<feature type="compositionally biased region" description="Polar residues" evidence="1">
    <location>
        <begin position="407"/>
        <end position="425"/>
    </location>
</feature>